<proteinExistence type="predicted"/>
<evidence type="ECO:0000256" key="1">
    <source>
        <dbReference type="SAM" id="MobiDB-lite"/>
    </source>
</evidence>
<dbReference type="KEGG" id="mgg:MPLG2_3412"/>
<reference evidence="2 3" key="1">
    <citation type="submission" date="2018-02" db="EMBL/GenBank/DDBJ databases">
        <authorList>
            <person name="Cohen D.B."/>
            <person name="Kent A.D."/>
        </authorList>
    </citation>
    <scope>NUCLEOTIDE SEQUENCE [LARGE SCALE GENOMIC DNA]</scope>
    <source>
        <strain evidence="2">1</strain>
    </source>
</reference>
<sequence length="61" mass="6686">MAEHPQGVGWPRDTTCSALRGARDSVVFRPERGATMSQTQSNESKAESSGKFLDTIERFGN</sequence>
<accession>A0A2N9JLH9</accession>
<feature type="region of interest" description="Disordered" evidence="1">
    <location>
        <begin position="30"/>
        <end position="61"/>
    </location>
</feature>
<organism evidence="2 3">
    <name type="scientific">Micropruina glycogenica</name>
    <dbReference type="NCBI Taxonomy" id="75385"/>
    <lineage>
        <taxon>Bacteria</taxon>
        <taxon>Bacillati</taxon>
        <taxon>Actinomycetota</taxon>
        <taxon>Actinomycetes</taxon>
        <taxon>Propionibacteriales</taxon>
        <taxon>Nocardioidaceae</taxon>
        <taxon>Micropruina</taxon>
    </lineage>
</organism>
<dbReference type="AlphaFoldDB" id="A0A2N9JLH9"/>
<feature type="compositionally biased region" description="Basic and acidic residues" evidence="1">
    <location>
        <begin position="44"/>
        <end position="61"/>
    </location>
</feature>
<evidence type="ECO:0000313" key="2">
    <source>
        <dbReference type="EMBL" id="SPD88442.1"/>
    </source>
</evidence>
<evidence type="ECO:0000313" key="3">
    <source>
        <dbReference type="Proteomes" id="UP000238164"/>
    </source>
</evidence>
<name>A0A2N9JLH9_9ACTN</name>
<dbReference type="Proteomes" id="UP000238164">
    <property type="component" value="Chromosome 1"/>
</dbReference>
<protein>
    <submittedName>
        <fullName evidence="2">Uncharacterized protein</fullName>
    </submittedName>
</protein>
<gene>
    <name evidence="2" type="ORF">MPLG2_3412</name>
</gene>
<keyword evidence="3" id="KW-1185">Reference proteome</keyword>
<dbReference type="EMBL" id="LT985188">
    <property type="protein sequence ID" value="SPD88442.1"/>
    <property type="molecule type" value="Genomic_DNA"/>
</dbReference>